<evidence type="ECO:0000313" key="11">
    <source>
        <dbReference type="Proteomes" id="UP000027265"/>
    </source>
</evidence>
<dbReference type="Pfam" id="PF10502">
    <property type="entry name" value="Peptidase_S26"/>
    <property type="match status" value="2"/>
</dbReference>
<dbReference type="PRINTS" id="PR00727">
    <property type="entry name" value="LEADERPTASE"/>
</dbReference>
<name>A0A067QMG5_9AGAM</name>
<evidence type="ECO:0000313" key="10">
    <source>
        <dbReference type="EMBL" id="KDQ63826.1"/>
    </source>
</evidence>
<dbReference type="Gene3D" id="2.10.109.10">
    <property type="entry name" value="Umud Fragment, subunit A"/>
    <property type="match status" value="1"/>
</dbReference>
<organism evidence="10 11">
    <name type="scientific">Jaapia argillacea MUCL 33604</name>
    <dbReference type="NCBI Taxonomy" id="933084"/>
    <lineage>
        <taxon>Eukaryota</taxon>
        <taxon>Fungi</taxon>
        <taxon>Dikarya</taxon>
        <taxon>Basidiomycota</taxon>
        <taxon>Agaricomycotina</taxon>
        <taxon>Agaricomycetes</taxon>
        <taxon>Agaricomycetidae</taxon>
        <taxon>Jaapiales</taxon>
        <taxon>Jaapiaceae</taxon>
        <taxon>Jaapia</taxon>
    </lineage>
</organism>
<gene>
    <name evidence="10" type="ORF">JAAARDRAFT_54014</name>
</gene>
<evidence type="ECO:0000256" key="5">
    <source>
        <dbReference type="ARBA" id="ARBA00023136"/>
    </source>
</evidence>
<dbReference type="EC" id="3.4.21.-" evidence="8"/>
<dbReference type="InterPro" id="IPR036286">
    <property type="entry name" value="LexA/Signal_pep-like_sf"/>
</dbReference>
<dbReference type="InterPro" id="IPR052064">
    <property type="entry name" value="Mito_IMP1_subunit"/>
</dbReference>
<keyword evidence="8" id="KW-0645">Protease</keyword>
<feature type="domain" description="Peptidase S26" evidence="9">
    <location>
        <begin position="46"/>
        <end position="121"/>
    </location>
</feature>
<keyword evidence="11" id="KW-1185">Reference proteome</keyword>
<sequence length="189" mass="21312">MSSFIRRLAENTRNDFVSFLAKSPRLKTQIIALKAFHVINFACACHLFSEYVGFVRFVDGPSMIPTMSQTGELVIENNLTHRLRPNSLARGDLVTLVSPLDPQRLICKRLMGLPGDIICVDPTGQQAPSSEHVVVPKGHVWIMGDNAAASRDSRMYGPVSMSLIRGRIYARIWPWREITIFRNPITYLD</sequence>
<dbReference type="OrthoDB" id="308440at2759"/>
<evidence type="ECO:0000256" key="6">
    <source>
        <dbReference type="ARBA" id="ARBA00038445"/>
    </source>
</evidence>
<protein>
    <recommendedName>
        <fullName evidence="8">Mitochondrial inner membrane protease subunit</fullName>
        <ecNumber evidence="8">3.4.21.-</ecNumber>
    </recommendedName>
</protein>
<proteinExistence type="inferred from homology"/>
<dbReference type="InterPro" id="IPR019533">
    <property type="entry name" value="Peptidase_S26"/>
</dbReference>
<dbReference type="FunCoup" id="A0A067QMG5">
    <property type="interactions" value="308"/>
</dbReference>
<evidence type="ECO:0000259" key="9">
    <source>
        <dbReference type="Pfam" id="PF10502"/>
    </source>
</evidence>
<keyword evidence="2 8" id="KW-0999">Mitochondrion inner membrane</keyword>
<reference evidence="11" key="1">
    <citation type="journal article" date="2014" name="Proc. Natl. Acad. Sci. U.S.A.">
        <title>Extensive sampling of basidiomycete genomes demonstrates inadequacy of the white-rot/brown-rot paradigm for wood decay fungi.</title>
        <authorList>
            <person name="Riley R."/>
            <person name="Salamov A.A."/>
            <person name="Brown D.W."/>
            <person name="Nagy L.G."/>
            <person name="Floudas D."/>
            <person name="Held B.W."/>
            <person name="Levasseur A."/>
            <person name="Lombard V."/>
            <person name="Morin E."/>
            <person name="Otillar R."/>
            <person name="Lindquist E.A."/>
            <person name="Sun H."/>
            <person name="LaButti K.M."/>
            <person name="Schmutz J."/>
            <person name="Jabbour D."/>
            <person name="Luo H."/>
            <person name="Baker S.E."/>
            <person name="Pisabarro A.G."/>
            <person name="Walton J.D."/>
            <person name="Blanchette R.A."/>
            <person name="Henrissat B."/>
            <person name="Martin F."/>
            <person name="Cullen D."/>
            <person name="Hibbett D.S."/>
            <person name="Grigoriev I.V."/>
        </authorList>
    </citation>
    <scope>NUCLEOTIDE SEQUENCE [LARGE SCALE GENOMIC DNA]</scope>
    <source>
        <strain evidence="11">MUCL 33604</strain>
    </source>
</reference>
<comment type="subcellular location">
    <subcellularLocation>
        <location evidence="1 8">Mitochondrion inner membrane</location>
    </subcellularLocation>
</comment>
<dbReference type="InParanoid" id="A0A067QMG5"/>
<dbReference type="NCBIfam" id="TIGR02227">
    <property type="entry name" value="sigpep_I_bact"/>
    <property type="match status" value="1"/>
</dbReference>
<dbReference type="HOGENOM" id="CLU_028723_4_3_1"/>
<evidence type="ECO:0000256" key="4">
    <source>
        <dbReference type="ARBA" id="ARBA00023128"/>
    </source>
</evidence>
<feature type="active site" evidence="7">
    <location>
        <position position="62"/>
    </location>
</feature>
<accession>A0A067QMG5</accession>
<dbReference type="GO" id="GO:0006465">
    <property type="term" value="P:signal peptide processing"/>
    <property type="evidence" value="ECO:0007669"/>
    <property type="project" value="InterPro"/>
</dbReference>
<dbReference type="GO" id="GO:0006627">
    <property type="term" value="P:protein processing involved in protein targeting to mitochondrion"/>
    <property type="evidence" value="ECO:0007669"/>
    <property type="project" value="TreeGrafter"/>
</dbReference>
<dbReference type="PROSITE" id="PS00761">
    <property type="entry name" value="SPASE_I_3"/>
    <property type="match status" value="1"/>
</dbReference>
<dbReference type="GO" id="GO:0042720">
    <property type="term" value="C:mitochondrial inner membrane peptidase complex"/>
    <property type="evidence" value="ECO:0007669"/>
    <property type="project" value="TreeGrafter"/>
</dbReference>
<dbReference type="PANTHER" id="PTHR12383:SF16">
    <property type="entry name" value="MITOCHONDRIAL INNER MEMBRANE PROTEASE SUBUNIT 1"/>
    <property type="match status" value="1"/>
</dbReference>
<dbReference type="InterPro" id="IPR019757">
    <property type="entry name" value="Pept_S26A_signal_pept_1_Lys-AS"/>
</dbReference>
<dbReference type="SUPFAM" id="SSF51306">
    <property type="entry name" value="LexA/Signal peptidase"/>
    <property type="match status" value="1"/>
</dbReference>
<feature type="active site" evidence="7">
    <location>
        <position position="108"/>
    </location>
</feature>
<dbReference type="InterPro" id="IPR000223">
    <property type="entry name" value="Pept_S26A_signal_pept_1"/>
</dbReference>
<dbReference type="PANTHER" id="PTHR12383">
    <property type="entry name" value="PROTEASE FAMILY S26 MITOCHONDRIAL INNER MEMBRANE PROTEASE-RELATED"/>
    <property type="match status" value="1"/>
</dbReference>
<dbReference type="Proteomes" id="UP000027265">
    <property type="component" value="Unassembled WGS sequence"/>
</dbReference>
<dbReference type="EMBL" id="KL197710">
    <property type="protein sequence ID" value="KDQ63826.1"/>
    <property type="molecule type" value="Genomic_DNA"/>
</dbReference>
<dbReference type="CDD" id="cd06530">
    <property type="entry name" value="S26_SPase_I"/>
    <property type="match status" value="1"/>
</dbReference>
<dbReference type="GO" id="GO:0004252">
    <property type="term" value="F:serine-type endopeptidase activity"/>
    <property type="evidence" value="ECO:0007669"/>
    <property type="project" value="InterPro"/>
</dbReference>
<keyword evidence="3 8" id="KW-0378">Hydrolase</keyword>
<feature type="domain" description="Peptidase S26" evidence="9">
    <location>
        <begin position="128"/>
        <end position="173"/>
    </location>
</feature>
<comment type="similarity">
    <text evidence="6">Belongs to the peptidase S26 family. IMP1 subfamily.</text>
</comment>
<dbReference type="InterPro" id="IPR019758">
    <property type="entry name" value="Pept_S26A_signal_pept_1_CS"/>
</dbReference>
<dbReference type="PROSITE" id="PS00760">
    <property type="entry name" value="SPASE_I_2"/>
    <property type="match status" value="1"/>
</dbReference>
<keyword evidence="4 8" id="KW-0496">Mitochondrion</keyword>
<dbReference type="AlphaFoldDB" id="A0A067QMG5"/>
<evidence type="ECO:0000256" key="2">
    <source>
        <dbReference type="ARBA" id="ARBA00022792"/>
    </source>
</evidence>
<evidence type="ECO:0000256" key="1">
    <source>
        <dbReference type="ARBA" id="ARBA00004273"/>
    </source>
</evidence>
<evidence type="ECO:0000256" key="8">
    <source>
        <dbReference type="RuleBase" id="RU362041"/>
    </source>
</evidence>
<evidence type="ECO:0000256" key="3">
    <source>
        <dbReference type="ARBA" id="ARBA00022801"/>
    </source>
</evidence>
<evidence type="ECO:0000256" key="7">
    <source>
        <dbReference type="PIRSR" id="PIRSR600223-1"/>
    </source>
</evidence>
<dbReference type="STRING" id="933084.A0A067QMG5"/>
<keyword evidence="5" id="KW-0472">Membrane</keyword>